<dbReference type="GO" id="GO:0009908">
    <property type="term" value="P:flower development"/>
    <property type="evidence" value="ECO:0007669"/>
    <property type="project" value="UniProtKB-KW"/>
</dbReference>
<sequence length="476" mass="53254">MATEVPIPESIETLIANLETHRNLITNLSTITKTLTEHFNSVEKTLSSRAKSLDLSLETLETETQQTLQSLDERETSIPTSEAATTVDIQSRRDAVVAEIESQTAPTCTDIHTDLSWICRRMDASTLWRYCSENKREMTAIRQEITGAVEEAVDPARLVADSLEDFVSSEVERETDQCWIFTMFLRLLYEKEVAVSVRERAAEVALKWRTRFGERMEREIEGDGEGEPGRPEGQLFLTIVGVFQAQERFEKEYLEKIFLIHGKKREIAKFVHVLDVADKVGEVVAKMANAGKEIEAIYVAHEAGMLGQISPADLLKSYLQKAKEKANAFLKAGKGSPASVESANNLENNCFKAVIKCVETCKLESKFNIMNIKRKVAINEREREERKKFAALNPYGKGFVQPNGPPKGKRAGPAVYPPPSYPNGSGSRRFGDYGSYRGSGSSYGPQSSYYGYDYGRGSYPPPPPLLGNVVSHFFFF</sequence>
<evidence type="ECO:0000256" key="4">
    <source>
        <dbReference type="RuleBase" id="RU364012"/>
    </source>
</evidence>
<keyword evidence="4" id="KW-0217">Developmental protein</keyword>
<reference evidence="5" key="1">
    <citation type="submission" date="2022-08" db="EMBL/GenBank/DDBJ databases">
        <authorList>
            <person name="Marques A."/>
        </authorList>
    </citation>
    <scope>NUCLEOTIDE SEQUENCE</scope>
    <source>
        <strain evidence="5">RhyPub2mFocal</strain>
        <tissue evidence="5">Leaves</tissue>
    </source>
</reference>
<dbReference type="Proteomes" id="UP001140206">
    <property type="component" value="Unassembled WGS sequence"/>
</dbReference>
<dbReference type="AlphaFoldDB" id="A0AAV8AS81"/>
<dbReference type="PANTHER" id="PTHR31791:SF10">
    <property type="entry name" value="FRIGIDA-LIKE PROTEIN"/>
    <property type="match status" value="1"/>
</dbReference>
<dbReference type="Pfam" id="PF07899">
    <property type="entry name" value="Frigida"/>
    <property type="match status" value="1"/>
</dbReference>
<organism evidence="5 6">
    <name type="scientific">Rhynchospora pubera</name>
    <dbReference type="NCBI Taxonomy" id="906938"/>
    <lineage>
        <taxon>Eukaryota</taxon>
        <taxon>Viridiplantae</taxon>
        <taxon>Streptophyta</taxon>
        <taxon>Embryophyta</taxon>
        <taxon>Tracheophyta</taxon>
        <taxon>Spermatophyta</taxon>
        <taxon>Magnoliopsida</taxon>
        <taxon>Liliopsida</taxon>
        <taxon>Poales</taxon>
        <taxon>Cyperaceae</taxon>
        <taxon>Cyperoideae</taxon>
        <taxon>Rhynchosporeae</taxon>
        <taxon>Rhynchospora</taxon>
    </lineage>
</organism>
<proteinExistence type="inferred from homology"/>
<protein>
    <recommendedName>
        <fullName evidence="4">FRIGIDA-like protein</fullName>
    </recommendedName>
</protein>
<dbReference type="EMBL" id="JAMFTS010005512">
    <property type="protein sequence ID" value="KAJ4733453.1"/>
    <property type="molecule type" value="Genomic_DNA"/>
</dbReference>
<evidence type="ECO:0000313" key="5">
    <source>
        <dbReference type="EMBL" id="KAJ4733453.1"/>
    </source>
</evidence>
<evidence type="ECO:0000256" key="2">
    <source>
        <dbReference type="ARBA" id="ARBA00022782"/>
    </source>
</evidence>
<keyword evidence="2 4" id="KW-0221">Differentiation</keyword>
<comment type="caution">
    <text evidence="5">The sequence shown here is derived from an EMBL/GenBank/DDBJ whole genome shotgun (WGS) entry which is preliminary data.</text>
</comment>
<name>A0AAV8AS81_9POAL</name>
<comment type="similarity">
    <text evidence="1 4">Belongs to the Frigida family.</text>
</comment>
<keyword evidence="6" id="KW-1185">Reference proteome</keyword>
<dbReference type="PANTHER" id="PTHR31791">
    <property type="entry name" value="FRIGIDA-LIKE PROTEIN 3-RELATED"/>
    <property type="match status" value="1"/>
</dbReference>
<gene>
    <name evidence="5" type="ORF">LUZ62_002106</name>
</gene>
<accession>A0AAV8AS81</accession>
<dbReference type="InterPro" id="IPR012474">
    <property type="entry name" value="Frigida"/>
</dbReference>
<evidence type="ECO:0000256" key="1">
    <source>
        <dbReference type="ARBA" id="ARBA00008956"/>
    </source>
</evidence>
<dbReference type="GO" id="GO:0030154">
    <property type="term" value="P:cell differentiation"/>
    <property type="evidence" value="ECO:0007669"/>
    <property type="project" value="UniProtKB-KW"/>
</dbReference>
<evidence type="ECO:0000313" key="6">
    <source>
        <dbReference type="Proteomes" id="UP001140206"/>
    </source>
</evidence>
<evidence type="ECO:0000256" key="3">
    <source>
        <dbReference type="ARBA" id="ARBA00023089"/>
    </source>
</evidence>
<keyword evidence="3 4" id="KW-0287">Flowering</keyword>